<protein>
    <submittedName>
        <fullName evidence="2">MCE family protein</fullName>
    </submittedName>
</protein>
<dbReference type="EMBL" id="PYYB01000001">
    <property type="protein sequence ID" value="PTL60234.1"/>
    <property type="molecule type" value="Genomic_DNA"/>
</dbReference>
<dbReference type="AlphaFoldDB" id="A0A2T4UM03"/>
<sequence length="486" mass="52837">MVKQAPTFGRLMTMVLFALSCFGLLLFLWVSFGGSTPLKPEGYRFRVALPEATQLGLEADVRTAGVSIGKVRKKDIDVAGHPNATVATVEVDPRFAPIASDARVVLRQKTLLGETYLEITPGTRRAPRVPEGGWLPDAQVQDSTQLDEIFDALDPKTRQAFKTWQQDLAGGAAGRGRDLNDALGNLPAFAADADDVLGVLDTQAGVVRRLVRNTGVVFGALTEREDQLATLIRSSNDVFSATSAQQEALATSFRIFPTFLDESKATFARLERFADDTGPLVRELAPALRDLRPAVADLRAASPDLERFFRDLSPLITVARRGLPATRNVLAGTTPLLGELQPFLEELNPILEWLEYHQITIGDFISNGAGALADTIPTRNAFERGHYLRQLGPVGAETAAMYTTRPPASRGNAYLNPGAIQGIERGKRMIFGNFDCANTGKGGDGTYQTKVPDTNDMPSCWVQPAPQVPAGNTRKYPRIVKADYSR</sequence>
<dbReference type="InterPro" id="IPR052336">
    <property type="entry name" value="MlaD_Phospholipid_Transporter"/>
</dbReference>
<evidence type="ECO:0000259" key="1">
    <source>
        <dbReference type="Pfam" id="PF02470"/>
    </source>
</evidence>
<accession>A0A2T4UM03</accession>
<reference evidence="2 3" key="1">
    <citation type="submission" date="2018-03" db="EMBL/GenBank/DDBJ databases">
        <title>Aquarubrobacter algicola gen. nov., sp. nov., a novel actinobacterium isolated from shallow eutrophic lake during the end of cyanobacterial harmful algal blooms.</title>
        <authorList>
            <person name="Chun S.J."/>
        </authorList>
    </citation>
    <scope>NUCLEOTIDE SEQUENCE [LARGE SCALE GENOMIC DNA]</scope>
    <source>
        <strain evidence="2 3">Seoho-28</strain>
    </source>
</reference>
<dbReference type="PANTHER" id="PTHR33371:SF4">
    <property type="entry name" value="INTERMEMBRANE PHOSPHOLIPID TRANSPORT SYSTEM BINDING PROTEIN MLAD"/>
    <property type="match status" value="1"/>
</dbReference>
<dbReference type="InterPro" id="IPR003399">
    <property type="entry name" value="Mce/MlaD"/>
</dbReference>
<dbReference type="PANTHER" id="PTHR33371">
    <property type="entry name" value="INTERMEMBRANE PHOSPHOLIPID TRANSPORT SYSTEM BINDING PROTEIN MLAD-RELATED"/>
    <property type="match status" value="1"/>
</dbReference>
<evidence type="ECO:0000313" key="2">
    <source>
        <dbReference type="EMBL" id="PTL60234.1"/>
    </source>
</evidence>
<gene>
    <name evidence="2" type="ORF">C7Y72_11590</name>
</gene>
<keyword evidence="3" id="KW-1185">Reference proteome</keyword>
<dbReference type="PROSITE" id="PS51257">
    <property type="entry name" value="PROKAR_LIPOPROTEIN"/>
    <property type="match status" value="1"/>
</dbReference>
<proteinExistence type="predicted"/>
<feature type="domain" description="Mce/MlaD" evidence="1">
    <location>
        <begin position="42"/>
        <end position="122"/>
    </location>
</feature>
<organism evidence="2 3">
    <name type="scientific">Paraconexibacter algicola</name>
    <dbReference type="NCBI Taxonomy" id="2133960"/>
    <lineage>
        <taxon>Bacteria</taxon>
        <taxon>Bacillati</taxon>
        <taxon>Actinomycetota</taxon>
        <taxon>Thermoleophilia</taxon>
        <taxon>Solirubrobacterales</taxon>
        <taxon>Paraconexibacteraceae</taxon>
        <taxon>Paraconexibacter</taxon>
    </lineage>
</organism>
<evidence type="ECO:0000313" key="3">
    <source>
        <dbReference type="Proteomes" id="UP000240739"/>
    </source>
</evidence>
<comment type="caution">
    <text evidence="2">The sequence shown here is derived from an EMBL/GenBank/DDBJ whole genome shotgun (WGS) entry which is preliminary data.</text>
</comment>
<dbReference type="Proteomes" id="UP000240739">
    <property type="component" value="Unassembled WGS sequence"/>
</dbReference>
<dbReference type="Pfam" id="PF02470">
    <property type="entry name" value="MlaD"/>
    <property type="match status" value="1"/>
</dbReference>
<name>A0A2T4UM03_9ACTN</name>